<feature type="region of interest" description="Disordered" evidence="1">
    <location>
        <begin position="77"/>
        <end position="101"/>
    </location>
</feature>
<evidence type="ECO:0000313" key="4">
    <source>
        <dbReference type="Proteomes" id="UP001142393"/>
    </source>
</evidence>
<dbReference type="AlphaFoldDB" id="A0A9W8TW69"/>
<keyword evidence="4" id="KW-1185">Reference proteome</keyword>
<feature type="compositionally biased region" description="Polar residues" evidence="1">
    <location>
        <begin position="246"/>
        <end position="260"/>
    </location>
</feature>
<evidence type="ECO:0000259" key="2">
    <source>
        <dbReference type="PROSITE" id="PS00036"/>
    </source>
</evidence>
<reference evidence="3 4" key="1">
    <citation type="journal article" date="2023" name="Proc. Natl. Acad. Sci. U.S.A.">
        <title>A global phylogenomic analysis of the shiitake genus Lentinula.</title>
        <authorList>
            <person name="Sierra-Patev S."/>
            <person name="Min B."/>
            <person name="Naranjo-Ortiz M."/>
            <person name="Looney B."/>
            <person name="Konkel Z."/>
            <person name="Slot J.C."/>
            <person name="Sakamoto Y."/>
            <person name="Steenwyk J.L."/>
            <person name="Rokas A."/>
            <person name="Carro J."/>
            <person name="Camarero S."/>
            <person name="Ferreira P."/>
            <person name="Molpeceres G."/>
            <person name="Ruiz-Duenas F.J."/>
            <person name="Serrano A."/>
            <person name="Henrissat B."/>
            <person name="Drula E."/>
            <person name="Hughes K.W."/>
            <person name="Mata J.L."/>
            <person name="Ishikawa N.K."/>
            <person name="Vargas-Isla R."/>
            <person name="Ushijima S."/>
            <person name="Smith C.A."/>
            <person name="Donoghue J."/>
            <person name="Ahrendt S."/>
            <person name="Andreopoulos W."/>
            <person name="He G."/>
            <person name="LaButti K."/>
            <person name="Lipzen A."/>
            <person name="Ng V."/>
            <person name="Riley R."/>
            <person name="Sandor L."/>
            <person name="Barry K."/>
            <person name="Martinez A.T."/>
            <person name="Xiao Y."/>
            <person name="Gibbons J.G."/>
            <person name="Terashima K."/>
            <person name="Grigoriev I.V."/>
            <person name="Hibbett D."/>
        </authorList>
    </citation>
    <scope>NUCLEOTIDE SEQUENCE [LARGE SCALE GENOMIC DNA]</scope>
    <source>
        <strain evidence="3 4">TFB7810</strain>
    </source>
</reference>
<organism evidence="3 4">
    <name type="scientific">Lentinula detonsa</name>
    <dbReference type="NCBI Taxonomy" id="2804962"/>
    <lineage>
        <taxon>Eukaryota</taxon>
        <taxon>Fungi</taxon>
        <taxon>Dikarya</taxon>
        <taxon>Basidiomycota</taxon>
        <taxon>Agaricomycotina</taxon>
        <taxon>Agaricomycetes</taxon>
        <taxon>Agaricomycetidae</taxon>
        <taxon>Agaricales</taxon>
        <taxon>Marasmiineae</taxon>
        <taxon>Omphalotaceae</taxon>
        <taxon>Lentinula</taxon>
    </lineage>
</organism>
<dbReference type="InterPro" id="IPR046347">
    <property type="entry name" value="bZIP_sf"/>
</dbReference>
<feature type="compositionally biased region" description="Polar residues" evidence="1">
    <location>
        <begin position="35"/>
        <end position="44"/>
    </location>
</feature>
<evidence type="ECO:0000313" key="3">
    <source>
        <dbReference type="EMBL" id="KAJ3742962.1"/>
    </source>
</evidence>
<dbReference type="SUPFAM" id="SSF57959">
    <property type="entry name" value="Leucine zipper domain"/>
    <property type="match status" value="1"/>
</dbReference>
<feature type="region of interest" description="Disordered" evidence="1">
    <location>
        <begin position="20"/>
        <end position="45"/>
    </location>
</feature>
<feature type="domain" description="BZIP" evidence="2">
    <location>
        <begin position="357"/>
        <end position="371"/>
    </location>
</feature>
<evidence type="ECO:0000256" key="1">
    <source>
        <dbReference type="SAM" id="MobiDB-lite"/>
    </source>
</evidence>
<dbReference type="PROSITE" id="PS00036">
    <property type="entry name" value="BZIP_BASIC"/>
    <property type="match status" value="1"/>
</dbReference>
<dbReference type="GO" id="GO:0003700">
    <property type="term" value="F:DNA-binding transcription factor activity"/>
    <property type="evidence" value="ECO:0007669"/>
    <property type="project" value="InterPro"/>
</dbReference>
<sequence>MDSVNDAPSTRAFELAAHYGIPQSLPTPPRANLRTPANSTQPSYSDMVPDFEALRQSYLNMLSSTPSENPTLATVTESSSARLSHPTTSATVPTTIGSQTNDSSLQPILDLIEASPEFKMANSFLTSPYTPYLDDFDTTPVDDSPFVADLNTPIMDHIDNIEYGVVDSSSWMNDDAVSPLFNEANLLYYAQPPAQPENKKQTQQQPSAEGLLHSDKLYTFSPSSPFLDSLVSPPTRLVRSPVIHPTSTLYSSPRVPTTASFKPAPAVTSRSRSKSRGPSLSATGTRRDITPASMVSLDAPTQNRNYILPSSTSRKVNPVHAQKRSHSKAFGDQELDELIGETPPGPNATEIEHIEWKRRQNTIAARKTRRRKLEYLQHVEVENTELREDRDRWKVRYGVLEGVLKANGMVVPVWDDE</sequence>
<dbReference type="Proteomes" id="UP001142393">
    <property type="component" value="Unassembled WGS sequence"/>
</dbReference>
<accession>A0A9W8TW69</accession>
<feature type="region of interest" description="Disordered" evidence="1">
    <location>
        <begin position="246"/>
        <end position="300"/>
    </location>
</feature>
<dbReference type="Gene3D" id="1.20.5.170">
    <property type="match status" value="1"/>
</dbReference>
<protein>
    <recommendedName>
        <fullName evidence="2">BZIP domain-containing protein</fullName>
    </recommendedName>
</protein>
<comment type="caution">
    <text evidence="3">The sequence shown here is derived from an EMBL/GenBank/DDBJ whole genome shotgun (WGS) entry which is preliminary data.</text>
</comment>
<dbReference type="InterPro" id="IPR004827">
    <property type="entry name" value="bZIP"/>
</dbReference>
<dbReference type="EMBL" id="JANVFU010000009">
    <property type="protein sequence ID" value="KAJ3742962.1"/>
    <property type="molecule type" value="Genomic_DNA"/>
</dbReference>
<dbReference type="CDD" id="cd12193">
    <property type="entry name" value="bZIP_GCN4"/>
    <property type="match status" value="1"/>
</dbReference>
<gene>
    <name evidence="3" type="ORF">DFH05DRAFT_1526453</name>
</gene>
<name>A0A9W8TW69_9AGAR</name>
<proteinExistence type="predicted"/>